<evidence type="ECO:0000256" key="2">
    <source>
        <dbReference type="ARBA" id="ARBA00023125"/>
    </source>
</evidence>
<dbReference type="PROSITE" id="PS51077">
    <property type="entry name" value="HTH_ICLR"/>
    <property type="match status" value="1"/>
</dbReference>
<dbReference type="InterPro" id="IPR014757">
    <property type="entry name" value="Tscrpt_reg_IclR_C"/>
</dbReference>
<dbReference type="SMART" id="SM00346">
    <property type="entry name" value="HTH_ICLR"/>
    <property type="match status" value="1"/>
</dbReference>
<accession>A0ABZ1IJY3</accession>
<sequence>MTTDEARGGVASVAKACRVLRAFSPTVGVLSVRQVSAKAGIPRSTAHELCRTLVAEGMLEGAGGGYQLGPTILELAGQIIERTGLLRAAEGLLDPLVRAPEQEAHLAQLTQGWVAYVGRSSNPCQVPMLNQVGQRAPAHLSGCGKAALSWLPFDEVTAHVERCCADGAVPPPDLAELEAELTRARQDGFVTSRAYQKDRTSVAAPIFDSSGRPIGGVSVAGPSTMFTTAVIASARASVTNAAGLISARLINATPAWAKAALH</sequence>
<protein>
    <submittedName>
        <fullName evidence="6">IclR family transcriptional regulator</fullName>
    </submittedName>
</protein>
<evidence type="ECO:0000313" key="6">
    <source>
        <dbReference type="EMBL" id="WSE34181.1"/>
    </source>
</evidence>
<dbReference type="InterPro" id="IPR036388">
    <property type="entry name" value="WH-like_DNA-bd_sf"/>
</dbReference>
<dbReference type="PANTHER" id="PTHR30136:SF35">
    <property type="entry name" value="HTH-TYPE TRANSCRIPTIONAL REGULATOR RV1719"/>
    <property type="match status" value="1"/>
</dbReference>
<dbReference type="Gene3D" id="3.30.450.40">
    <property type="match status" value="1"/>
</dbReference>
<dbReference type="Pfam" id="PF01614">
    <property type="entry name" value="IclR_C"/>
    <property type="match status" value="1"/>
</dbReference>
<name>A0ABZ1IJY3_9PSEU</name>
<dbReference type="InterPro" id="IPR029016">
    <property type="entry name" value="GAF-like_dom_sf"/>
</dbReference>
<dbReference type="PANTHER" id="PTHR30136">
    <property type="entry name" value="HELIX-TURN-HELIX TRANSCRIPTIONAL REGULATOR, ICLR FAMILY"/>
    <property type="match status" value="1"/>
</dbReference>
<dbReference type="EMBL" id="CP142149">
    <property type="protein sequence ID" value="WSE34181.1"/>
    <property type="molecule type" value="Genomic_DNA"/>
</dbReference>
<evidence type="ECO:0000256" key="1">
    <source>
        <dbReference type="ARBA" id="ARBA00023015"/>
    </source>
</evidence>
<dbReference type="InterPro" id="IPR050707">
    <property type="entry name" value="HTH_MetabolicPath_Reg"/>
</dbReference>
<dbReference type="Proteomes" id="UP001330812">
    <property type="component" value="Chromosome"/>
</dbReference>
<dbReference type="InterPro" id="IPR036390">
    <property type="entry name" value="WH_DNA-bd_sf"/>
</dbReference>
<dbReference type="RefSeq" id="WP_326836978.1">
    <property type="nucleotide sequence ID" value="NZ_CP142149.1"/>
</dbReference>
<reference evidence="6 7" key="1">
    <citation type="journal article" date="2015" name="Int. J. Syst. Evol. Microbiol.">
        <title>Amycolatopsis rhabdoformis sp. nov., an actinomycete isolated from a tropical forest soil.</title>
        <authorList>
            <person name="Souza W.R."/>
            <person name="Silva R.E."/>
            <person name="Goodfellow M."/>
            <person name="Busarakam K."/>
            <person name="Figueiro F.S."/>
            <person name="Ferreira D."/>
            <person name="Rodrigues-Filho E."/>
            <person name="Moraes L.A.B."/>
            <person name="Zucchi T.D."/>
        </authorList>
    </citation>
    <scope>NUCLEOTIDE SEQUENCE [LARGE SCALE GENOMIC DNA]</scope>
    <source>
        <strain evidence="6 7">NCIMB 14900</strain>
    </source>
</reference>
<dbReference type="SUPFAM" id="SSF55781">
    <property type="entry name" value="GAF domain-like"/>
    <property type="match status" value="1"/>
</dbReference>
<gene>
    <name evidence="6" type="ORF">VSH64_19100</name>
</gene>
<dbReference type="Pfam" id="PF09339">
    <property type="entry name" value="HTH_IclR"/>
    <property type="match status" value="1"/>
</dbReference>
<keyword evidence="3" id="KW-0804">Transcription</keyword>
<dbReference type="Gene3D" id="1.10.10.10">
    <property type="entry name" value="Winged helix-like DNA-binding domain superfamily/Winged helix DNA-binding domain"/>
    <property type="match status" value="1"/>
</dbReference>
<feature type="domain" description="HTH iclR-type" evidence="4">
    <location>
        <begin position="10"/>
        <end position="70"/>
    </location>
</feature>
<dbReference type="InterPro" id="IPR005471">
    <property type="entry name" value="Tscrpt_reg_IclR_N"/>
</dbReference>
<feature type="domain" description="IclR-ED" evidence="5">
    <location>
        <begin position="71"/>
        <end position="251"/>
    </location>
</feature>
<dbReference type="PROSITE" id="PS51078">
    <property type="entry name" value="ICLR_ED"/>
    <property type="match status" value="1"/>
</dbReference>
<organism evidence="6 7">
    <name type="scientific">Amycolatopsis rhabdoformis</name>
    <dbReference type="NCBI Taxonomy" id="1448059"/>
    <lineage>
        <taxon>Bacteria</taxon>
        <taxon>Bacillati</taxon>
        <taxon>Actinomycetota</taxon>
        <taxon>Actinomycetes</taxon>
        <taxon>Pseudonocardiales</taxon>
        <taxon>Pseudonocardiaceae</taxon>
        <taxon>Amycolatopsis</taxon>
    </lineage>
</organism>
<evidence type="ECO:0000313" key="7">
    <source>
        <dbReference type="Proteomes" id="UP001330812"/>
    </source>
</evidence>
<keyword evidence="2" id="KW-0238">DNA-binding</keyword>
<dbReference type="SUPFAM" id="SSF46785">
    <property type="entry name" value="Winged helix' DNA-binding domain"/>
    <property type="match status" value="1"/>
</dbReference>
<keyword evidence="1" id="KW-0805">Transcription regulation</keyword>
<proteinExistence type="predicted"/>
<evidence type="ECO:0000256" key="3">
    <source>
        <dbReference type="ARBA" id="ARBA00023163"/>
    </source>
</evidence>
<evidence type="ECO:0000259" key="5">
    <source>
        <dbReference type="PROSITE" id="PS51078"/>
    </source>
</evidence>
<keyword evidence="7" id="KW-1185">Reference proteome</keyword>
<evidence type="ECO:0000259" key="4">
    <source>
        <dbReference type="PROSITE" id="PS51077"/>
    </source>
</evidence>